<keyword evidence="1" id="KW-0436">Ligase</keyword>
<reference evidence="1" key="1">
    <citation type="submission" date="2017-10" db="EMBL/GenBank/DDBJ databases">
        <title>Genome sequence of cellulolytic Lachnospiraceae bacterium XHS1971 isolated from hotspring sediment.</title>
        <authorList>
            <person name="Vasudevan G."/>
            <person name="Joshi A.J."/>
            <person name="Hivarkar S."/>
            <person name="Lanjekar V.B."/>
            <person name="Dhakephalkar P.K."/>
            <person name="Dagar S."/>
        </authorList>
    </citation>
    <scope>NUCLEOTIDE SEQUENCE</scope>
    <source>
        <strain evidence="1">XHS1971</strain>
    </source>
</reference>
<dbReference type="EMBL" id="PEDL01000004">
    <property type="protein sequence ID" value="PHV71211.1"/>
    <property type="molecule type" value="Genomic_DNA"/>
</dbReference>
<evidence type="ECO:0000313" key="1">
    <source>
        <dbReference type="EMBL" id="PHV71211.1"/>
    </source>
</evidence>
<sequence length="333" mass="37411">MVNEVLTLLKNAEDYLSGEEMSKVLGVTRASIWKTINKLKEQGYTIESSTRKGYRIKEVPNIITKSEVLEELHTQLLGREIVYYEEISSTNEEAKQLAREGCQEGLVVIADQQLLGKGRLGRNWSSPAGTGIWMSLVLRPPILPLQASTLTLVAGLSLCEAIEAVTGLEARIKWPNDIVVNGKKVCGILTEMSAELEGIKYVILGIGINVNTPHFPEDLPYASSLYLEGKQQYIRKDILKEFLMRFEKDYFTYLEVPTFQNFIQRYEAKCITLNKKVKILASSQEYVAYAKAITEEGMLKVVTEQGEEKIILAGEVSVRGLYGYVDEEKEKGV</sequence>
<name>A0AC61DET2_9FIRM</name>
<dbReference type="Proteomes" id="UP000224460">
    <property type="component" value="Unassembled WGS sequence"/>
</dbReference>
<protein>
    <submittedName>
        <fullName evidence="1">Biotin--[acetyl-CoA-carboxylase] ligase</fullName>
    </submittedName>
</protein>
<accession>A0AC61DET2</accession>
<comment type="caution">
    <text evidence="1">The sequence shown here is derived from an EMBL/GenBank/DDBJ whole genome shotgun (WGS) entry which is preliminary data.</text>
</comment>
<gene>
    <name evidence="1" type="ORF">CS063_05835</name>
</gene>
<proteinExistence type="predicted"/>
<keyword evidence="2" id="KW-1185">Reference proteome</keyword>
<evidence type="ECO:0000313" key="2">
    <source>
        <dbReference type="Proteomes" id="UP000224460"/>
    </source>
</evidence>
<organism evidence="1 2">
    <name type="scientific">Sporanaerobium hydrogeniformans</name>
    <dbReference type="NCBI Taxonomy" id="3072179"/>
    <lineage>
        <taxon>Bacteria</taxon>
        <taxon>Bacillati</taxon>
        <taxon>Bacillota</taxon>
        <taxon>Clostridia</taxon>
        <taxon>Lachnospirales</taxon>
        <taxon>Lachnospiraceae</taxon>
        <taxon>Sporanaerobium</taxon>
    </lineage>
</organism>